<accession>A0A2S3VX18</accession>
<evidence type="ECO:0000313" key="2">
    <source>
        <dbReference type="Proteomes" id="UP000237344"/>
    </source>
</evidence>
<name>A0A2S3VX18_9PROT</name>
<dbReference type="EMBL" id="POTC01000128">
    <property type="protein sequence ID" value="POF61135.1"/>
    <property type="molecule type" value="Genomic_DNA"/>
</dbReference>
<dbReference type="RefSeq" id="WP_275399329.1">
    <property type="nucleotide sequence ID" value="NZ_NKUE01000094.1"/>
</dbReference>
<gene>
    <name evidence="1" type="ORF">KMAL_32490</name>
</gene>
<protein>
    <submittedName>
        <fullName evidence="1">Uncharacterized protein</fullName>
    </submittedName>
</protein>
<sequence>MFGNPGYGERSGEIYLPYVGHITENVILLRDGSVMAMGYVKGVPFELEDTVVRNGRKRNMNTVLRNISDDNVTIGGF</sequence>
<reference evidence="1 2" key="1">
    <citation type="submission" date="2018-01" db="EMBL/GenBank/DDBJ databases">
        <title>Draft Genome Sequence of Komagataeibacter maltaceti LMG 1529, a Vinegar Producing Acetic Acid Bacterium Isolated from Malt Vinegar Brewery Acetifiers.</title>
        <authorList>
            <person name="Zhang Q."/>
            <person name="Hollensteiner J."/>
            <person name="Poehlein A."/>
            <person name="Daniel R."/>
        </authorList>
    </citation>
    <scope>NUCLEOTIDE SEQUENCE [LARGE SCALE GENOMIC DNA]</scope>
    <source>
        <strain evidence="1 2">LMG 1529</strain>
    </source>
</reference>
<evidence type="ECO:0000313" key="1">
    <source>
        <dbReference type="EMBL" id="POF61135.1"/>
    </source>
</evidence>
<dbReference type="Proteomes" id="UP000237344">
    <property type="component" value="Unassembled WGS sequence"/>
</dbReference>
<dbReference type="AlphaFoldDB" id="A0A2S3VX18"/>
<keyword evidence="2" id="KW-1185">Reference proteome</keyword>
<organism evidence="1 2">
    <name type="scientific">Novacetimonas maltaceti</name>
    <dbReference type="NCBI Taxonomy" id="1203393"/>
    <lineage>
        <taxon>Bacteria</taxon>
        <taxon>Pseudomonadati</taxon>
        <taxon>Pseudomonadota</taxon>
        <taxon>Alphaproteobacteria</taxon>
        <taxon>Acetobacterales</taxon>
        <taxon>Acetobacteraceae</taxon>
        <taxon>Novacetimonas</taxon>
    </lineage>
</organism>
<proteinExistence type="predicted"/>
<comment type="caution">
    <text evidence="1">The sequence shown here is derived from an EMBL/GenBank/DDBJ whole genome shotgun (WGS) entry which is preliminary data.</text>
</comment>